<organism evidence="1 2">
    <name type="scientific">Gryllus longicercus</name>
    <dbReference type="NCBI Taxonomy" id="2509291"/>
    <lineage>
        <taxon>Eukaryota</taxon>
        <taxon>Metazoa</taxon>
        <taxon>Ecdysozoa</taxon>
        <taxon>Arthropoda</taxon>
        <taxon>Hexapoda</taxon>
        <taxon>Insecta</taxon>
        <taxon>Pterygota</taxon>
        <taxon>Neoptera</taxon>
        <taxon>Polyneoptera</taxon>
        <taxon>Orthoptera</taxon>
        <taxon>Ensifera</taxon>
        <taxon>Gryllidea</taxon>
        <taxon>Grylloidea</taxon>
        <taxon>Gryllidae</taxon>
        <taxon>Gryllinae</taxon>
        <taxon>Gryllus</taxon>
    </lineage>
</organism>
<dbReference type="AlphaFoldDB" id="A0AAN9VEY5"/>
<proteinExistence type="predicted"/>
<reference evidence="1 2" key="1">
    <citation type="submission" date="2024-03" db="EMBL/GenBank/DDBJ databases">
        <title>The genome assembly and annotation of the cricket Gryllus longicercus Weissman &amp; Gray.</title>
        <authorList>
            <person name="Szrajer S."/>
            <person name="Gray D."/>
            <person name="Ylla G."/>
        </authorList>
    </citation>
    <scope>NUCLEOTIDE SEQUENCE [LARGE SCALE GENOMIC DNA]</scope>
    <source>
        <strain evidence="1">DAG 2021-001</strain>
        <tissue evidence="1">Whole body minus gut</tissue>
    </source>
</reference>
<comment type="caution">
    <text evidence="1">The sequence shown here is derived from an EMBL/GenBank/DDBJ whole genome shotgun (WGS) entry which is preliminary data.</text>
</comment>
<evidence type="ECO:0000313" key="2">
    <source>
        <dbReference type="Proteomes" id="UP001378592"/>
    </source>
</evidence>
<evidence type="ECO:0000313" key="1">
    <source>
        <dbReference type="EMBL" id="KAK7793829.1"/>
    </source>
</evidence>
<name>A0AAN9VEY5_9ORTH</name>
<dbReference type="Proteomes" id="UP001378592">
    <property type="component" value="Unassembled WGS sequence"/>
</dbReference>
<dbReference type="EMBL" id="JAZDUA010000359">
    <property type="protein sequence ID" value="KAK7793829.1"/>
    <property type="molecule type" value="Genomic_DNA"/>
</dbReference>
<gene>
    <name evidence="1" type="ORF">R5R35_014325</name>
</gene>
<keyword evidence="2" id="KW-1185">Reference proteome</keyword>
<protein>
    <submittedName>
        <fullName evidence="1">Uncharacterized protein</fullName>
    </submittedName>
</protein>
<accession>A0AAN9VEY5</accession>
<sequence length="114" mass="12227">MADGLCVEGTANNDNGTAVKETVDLLGMSHKDSLNSKGLNSLKSTFYINGESGELCSNFRVNGVVTLGVHASRDMLCSANTEHVDFTSLCPDAGDNCRKKRCADRYDSSESSDR</sequence>